<gene>
    <name evidence="2" type="ORF">UFOVP533_44</name>
</gene>
<dbReference type="Gene3D" id="3.60.21.10">
    <property type="match status" value="1"/>
</dbReference>
<dbReference type="InterPro" id="IPR029052">
    <property type="entry name" value="Metallo-depent_PP-like"/>
</dbReference>
<feature type="domain" description="Calcineurin-like phosphoesterase" evidence="1">
    <location>
        <begin position="99"/>
        <end position="269"/>
    </location>
</feature>
<sequence length="333" mass="38328">MATPKTPARLIAEEVCSKFKDAPSLTLAKKLFAEYPEVYTTEEHARDFIRTIRGKHGNLERKRTTDKSLFEAKPRPLNPFALPKSYAKKRRHVEVKGTKFLILCDVHIPYQDNEALTVAINEGVRQGCDAVILNGDALDCHMISDFVKDPRKRKFKDELYAMRQFVDTLRKQFPNAHIYYKEGNHEERYWRYMRIKAPELFDIDAFDFASLCHLDKHNITWIDGKSKLNIGKLSIFHGHEFGKQFLPSVNVARGLFMKTKVSALCGHHHQTAEHNERDANGKFITCWGVGCLSELSPDYNPYSKYNHGFAIVEKGTNGNYSVKNLRIHEGQIL</sequence>
<proteinExistence type="predicted"/>
<evidence type="ECO:0000259" key="1">
    <source>
        <dbReference type="Pfam" id="PF00149"/>
    </source>
</evidence>
<dbReference type="EMBL" id="LR796501">
    <property type="protein sequence ID" value="CAB4149076.1"/>
    <property type="molecule type" value="Genomic_DNA"/>
</dbReference>
<organism evidence="2">
    <name type="scientific">uncultured Caudovirales phage</name>
    <dbReference type="NCBI Taxonomy" id="2100421"/>
    <lineage>
        <taxon>Viruses</taxon>
        <taxon>Duplodnaviria</taxon>
        <taxon>Heunggongvirae</taxon>
        <taxon>Uroviricota</taxon>
        <taxon>Caudoviricetes</taxon>
        <taxon>Peduoviridae</taxon>
        <taxon>Maltschvirus</taxon>
        <taxon>Maltschvirus maltsch</taxon>
    </lineage>
</organism>
<protein>
    <recommendedName>
        <fullName evidence="1">Calcineurin-like phosphoesterase domain-containing protein</fullName>
    </recommendedName>
</protein>
<dbReference type="Pfam" id="PF00149">
    <property type="entry name" value="Metallophos"/>
    <property type="match status" value="1"/>
</dbReference>
<dbReference type="InterPro" id="IPR004843">
    <property type="entry name" value="Calcineurin-like_PHP"/>
</dbReference>
<accession>A0A6J5MVF9</accession>
<evidence type="ECO:0000313" key="2">
    <source>
        <dbReference type="EMBL" id="CAB4149076.1"/>
    </source>
</evidence>
<reference evidence="2" key="1">
    <citation type="submission" date="2020-04" db="EMBL/GenBank/DDBJ databases">
        <authorList>
            <person name="Chiriac C."/>
            <person name="Salcher M."/>
            <person name="Ghai R."/>
            <person name="Kavagutti S V."/>
        </authorList>
    </citation>
    <scope>NUCLEOTIDE SEQUENCE</scope>
</reference>
<name>A0A6J5MVF9_9CAUD</name>
<dbReference type="SUPFAM" id="SSF56300">
    <property type="entry name" value="Metallo-dependent phosphatases"/>
    <property type="match status" value="1"/>
</dbReference>
<dbReference type="GO" id="GO:0016787">
    <property type="term" value="F:hydrolase activity"/>
    <property type="evidence" value="ECO:0007669"/>
    <property type="project" value="InterPro"/>
</dbReference>